<dbReference type="Gene3D" id="3.20.20.140">
    <property type="entry name" value="Metal-dependent hydrolases"/>
    <property type="match status" value="1"/>
</dbReference>
<dbReference type="RefSeq" id="WP_348790200.1">
    <property type="nucleotide sequence ID" value="NZ_CP157390.1"/>
</dbReference>
<name>A0AAU7GJE0_9MICO</name>
<dbReference type="InterPro" id="IPR023100">
    <property type="entry name" value="D-aminoacylase_insert_dom_sf"/>
</dbReference>
<gene>
    <name evidence="2" type="ORF">AAME72_03495</name>
</gene>
<dbReference type="InterPro" id="IPR050378">
    <property type="entry name" value="Metallo-dep_Hydrolases_sf"/>
</dbReference>
<sequence length="532" mass="57621">MLDVVITGAQIIDGTGRPAFPADLGIQGDRIVMVGDAQDVPAVERIDADGLIATPGLIDPHSHSDWSVLGNPEAVSTIRQGVTTEVVGNCGVTYAPLAEAGIAPASAALGAFGFDEPVAWRSFDELLEEVHGRGTSQNLSWFVGQTALRQAAESRSEESRNSLAAEQEHLLHEAMEAGAIGFSSGLEYGAGRFSTADELTELARIAARYDGIYASHIRNRDSALDAAVDEFFAIARAAGRAQLSHLNVRHNTGADEGAWHRAADRVVDERASGLDILADMTPYNQGIGFAVGLLPRFVADNEPARIARLLRDPDVQLGVREDSDRYWRFVHRGEWQRVRLGVAPATPELEGLSFPEIAGRLGTDEWGAFFEVLAAAGEEVGSVQLLGDLFTDEHLRDAIAHDHFLLGVDAYTSRTDGPLAERTRHPLFFYGHTHFLAHHVARRRTLTLEEAVRKMTSAVADHFGLTGRGRVRPGAFADLVLFDPARLAIIDTTVVPRGYADAARDVWVNGVRVVRDASHTGARPGRHLRRAG</sequence>
<proteinExistence type="predicted"/>
<organism evidence="2">
    <name type="scientific">Leifsonia sp. NPDC080035</name>
    <dbReference type="NCBI Taxonomy" id="3143936"/>
    <lineage>
        <taxon>Bacteria</taxon>
        <taxon>Bacillati</taxon>
        <taxon>Actinomycetota</taxon>
        <taxon>Actinomycetes</taxon>
        <taxon>Micrococcales</taxon>
        <taxon>Microbacteriaceae</taxon>
        <taxon>Leifsonia</taxon>
    </lineage>
</organism>
<dbReference type="InterPro" id="IPR011059">
    <property type="entry name" value="Metal-dep_hydrolase_composite"/>
</dbReference>
<dbReference type="PANTHER" id="PTHR11647">
    <property type="entry name" value="HYDRANTOINASE/DIHYDROPYRIMIDINASE FAMILY MEMBER"/>
    <property type="match status" value="1"/>
</dbReference>
<dbReference type="Gene3D" id="3.30.1490.130">
    <property type="entry name" value="D-aminoacylase. Domain 3"/>
    <property type="match status" value="1"/>
</dbReference>
<evidence type="ECO:0000259" key="1">
    <source>
        <dbReference type="Pfam" id="PF07969"/>
    </source>
</evidence>
<feature type="domain" description="Amidohydrolase 3" evidence="1">
    <location>
        <begin position="46"/>
        <end position="238"/>
    </location>
</feature>
<accession>A0AAU7GJE0</accession>
<feature type="domain" description="Amidohydrolase 3" evidence="1">
    <location>
        <begin position="412"/>
        <end position="514"/>
    </location>
</feature>
<dbReference type="InterPro" id="IPR032466">
    <property type="entry name" value="Metal_Hydrolase"/>
</dbReference>
<dbReference type="GO" id="GO:0016811">
    <property type="term" value="F:hydrolase activity, acting on carbon-nitrogen (but not peptide) bonds, in linear amides"/>
    <property type="evidence" value="ECO:0007669"/>
    <property type="project" value="InterPro"/>
</dbReference>
<protein>
    <submittedName>
        <fullName evidence="2">Amidohydrolase family protein</fullName>
    </submittedName>
</protein>
<dbReference type="Gene3D" id="2.30.40.10">
    <property type="entry name" value="Urease, subunit C, domain 1"/>
    <property type="match status" value="1"/>
</dbReference>
<dbReference type="SUPFAM" id="SSF51556">
    <property type="entry name" value="Metallo-dependent hydrolases"/>
    <property type="match status" value="1"/>
</dbReference>
<dbReference type="EMBL" id="CP157390">
    <property type="protein sequence ID" value="XBM50293.1"/>
    <property type="molecule type" value="Genomic_DNA"/>
</dbReference>
<dbReference type="InterPro" id="IPR013108">
    <property type="entry name" value="Amidohydro_3"/>
</dbReference>
<dbReference type="SUPFAM" id="SSF51338">
    <property type="entry name" value="Composite domain of metallo-dependent hydrolases"/>
    <property type="match status" value="1"/>
</dbReference>
<evidence type="ECO:0000313" key="2">
    <source>
        <dbReference type="EMBL" id="XBM50293.1"/>
    </source>
</evidence>
<dbReference type="AlphaFoldDB" id="A0AAU7GJE0"/>
<reference evidence="2" key="1">
    <citation type="submission" date="2024-05" db="EMBL/GenBank/DDBJ databases">
        <title>The Natural Products Discovery Center: Release of the First 8490 Sequenced Strains for Exploring Actinobacteria Biosynthetic Diversity.</title>
        <authorList>
            <person name="Kalkreuter E."/>
            <person name="Kautsar S.A."/>
            <person name="Yang D."/>
            <person name="Bader C.D."/>
            <person name="Teijaro C.N."/>
            <person name="Fluegel L."/>
            <person name="Davis C.M."/>
            <person name="Simpson J.R."/>
            <person name="Lauterbach L."/>
            <person name="Steele A.D."/>
            <person name="Gui C."/>
            <person name="Meng S."/>
            <person name="Li G."/>
            <person name="Viehrig K."/>
            <person name="Ye F."/>
            <person name="Su P."/>
            <person name="Kiefer A.F."/>
            <person name="Nichols A."/>
            <person name="Cepeda A.J."/>
            <person name="Yan W."/>
            <person name="Fan B."/>
            <person name="Jiang Y."/>
            <person name="Adhikari A."/>
            <person name="Zheng C.-J."/>
            <person name="Schuster L."/>
            <person name="Cowan T.M."/>
            <person name="Smanski M.J."/>
            <person name="Chevrette M.G."/>
            <person name="de Carvalho L.P.S."/>
            <person name="Shen B."/>
        </authorList>
    </citation>
    <scope>NUCLEOTIDE SEQUENCE</scope>
    <source>
        <strain evidence="2">NPDC080035</strain>
    </source>
</reference>
<dbReference type="Pfam" id="PF07969">
    <property type="entry name" value="Amidohydro_3"/>
    <property type="match status" value="2"/>
</dbReference>
<dbReference type="PANTHER" id="PTHR11647:SF1">
    <property type="entry name" value="COLLAPSIN RESPONSE MEDIATOR PROTEIN"/>
    <property type="match status" value="1"/>
</dbReference>